<dbReference type="EMBL" id="JAFLNL010000003">
    <property type="protein sequence ID" value="MBO0353749.1"/>
    <property type="molecule type" value="Genomic_DNA"/>
</dbReference>
<dbReference type="InterPro" id="IPR010982">
    <property type="entry name" value="Lambda_DNA-bd_dom_sf"/>
</dbReference>
<dbReference type="SUPFAM" id="SSF47413">
    <property type="entry name" value="lambda repressor-like DNA-binding domains"/>
    <property type="match status" value="1"/>
</dbReference>
<feature type="domain" description="HTH cro/C1-type" evidence="1">
    <location>
        <begin position="17"/>
        <end position="71"/>
    </location>
</feature>
<dbReference type="Proteomes" id="UP000664044">
    <property type="component" value="Unassembled WGS sequence"/>
</dbReference>
<dbReference type="Pfam" id="PF01381">
    <property type="entry name" value="HTH_3"/>
    <property type="match status" value="1"/>
</dbReference>
<dbReference type="RefSeq" id="WP_207032506.1">
    <property type="nucleotide sequence ID" value="NZ_JAFLNL010000003.1"/>
</dbReference>
<organism evidence="2 3">
    <name type="scientific">Flagellimonas aurea</name>
    <dbReference type="NCBI Taxonomy" id="2915619"/>
    <lineage>
        <taxon>Bacteria</taxon>
        <taxon>Pseudomonadati</taxon>
        <taxon>Bacteroidota</taxon>
        <taxon>Flavobacteriia</taxon>
        <taxon>Flavobacteriales</taxon>
        <taxon>Flavobacteriaceae</taxon>
        <taxon>Flagellimonas</taxon>
    </lineage>
</organism>
<proteinExistence type="predicted"/>
<dbReference type="CDD" id="cd00093">
    <property type="entry name" value="HTH_XRE"/>
    <property type="match status" value="1"/>
</dbReference>
<dbReference type="PROSITE" id="PS50943">
    <property type="entry name" value="HTH_CROC1"/>
    <property type="match status" value="1"/>
</dbReference>
<protein>
    <submittedName>
        <fullName evidence="2">Helix-turn-helix domain-containing protein</fullName>
    </submittedName>
</protein>
<dbReference type="InterPro" id="IPR053830">
    <property type="entry name" value="DUF6922"/>
</dbReference>
<dbReference type="SMART" id="SM00530">
    <property type="entry name" value="HTH_XRE"/>
    <property type="match status" value="1"/>
</dbReference>
<name>A0ABS3G2V7_9FLAO</name>
<keyword evidence="3" id="KW-1185">Reference proteome</keyword>
<reference evidence="2 3" key="1">
    <citation type="submission" date="2021-03" db="EMBL/GenBank/DDBJ databases">
        <title>Muricauda lutimaris sp. nov. and Muricauda ruestringensis sp. nov, two marine members of the Flavobacteriaceae isolated from deep sea sediments of Western Pacific.</title>
        <authorList>
            <person name="Zhao S."/>
            <person name="Liu R."/>
        </authorList>
    </citation>
    <scope>NUCLEOTIDE SEQUENCE [LARGE SCALE GENOMIC DNA]</scope>
    <source>
        <strain evidence="2 3">BC31-1-A7</strain>
    </source>
</reference>
<sequence>MISYAEKYKGIHPGLILERELKKKSLKQRPFALSINEHPQTINAIVKGRRDLPIAMALKIEEELGLEEGSLAMLQTFYDIQREKKGKPSQTPDFSILRKSLFWDTDIDNLNWDRHYKAVIRRVFERGNKAEQKELIRFYGVDKVTSVIRSLNRIEKY</sequence>
<dbReference type="Gene3D" id="1.10.260.40">
    <property type="entry name" value="lambda repressor-like DNA-binding domains"/>
    <property type="match status" value="1"/>
</dbReference>
<dbReference type="Pfam" id="PF21956">
    <property type="entry name" value="DUF6922"/>
    <property type="match status" value="1"/>
</dbReference>
<comment type="caution">
    <text evidence="2">The sequence shown here is derived from an EMBL/GenBank/DDBJ whole genome shotgun (WGS) entry which is preliminary data.</text>
</comment>
<accession>A0ABS3G2V7</accession>
<gene>
    <name evidence="2" type="ORF">J0656_06950</name>
</gene>
<evidence type="ECO:0000313" key="3">
    <source>
        <dbReference type="Proteomes" id="UP000664044"/>
    </source>
</evidence>
<evidence type="ECO:0000313" key="2">
    <source>
        <dbReference type="EMBL" id="MBO0353749.1"/>
    </source>
</evidence>
<evidence type="ECO:0000259" key="1">
    <source>
        <dbReference type="PROSITE" id="PS50943"/>
    </source>
</evidence>
<dbReference type="InterPro" id="IPR001387">
    <property type="entry name" value="Cro/C1-type_HTH"/>
</dbReference>